<dbReference type="EMBL" id="VIWT01000002">
    <property type="protein sequence ID" value="TWF91040.1"/>
    <property type="molecule type" value="Genomic_DNA"/>
</dbReference>
<sequence length="144" mass="15832">MTVTSAEFLTRLVSDAQRDGITGLVAAALVTDVDRILLVRRRPEDFMGGMWEIPSGKVEEGESILEALYRETAEETGLTIDSVHSYAGHFDYPNSRGGTTRQFTFAVTVEKAEPVVLTEHDAHQWALPGELPEVSEAVRELITG</sequence>
<keyword evidence="2 3" id="KW-0378">Hydrolase</keyword>
<dbReference type="PROSITE" id="PS51462">
    <property type="entry name" value="NUDIX"/>
    <property type="match status" value="1"/>
</dbReference>
<dbReference type="AlphaFoldDB" id="A0A561TVA2"/>
<protein>
    <submittedName>
        <fullName evidence="5">8-oxo-dGTP diphosphatase</fullName>
    </submittedName>
</protein>
<dbReference type="PRINTS" id="PR00502">
    <property type="entry name" value="NUDIXFAMILY"/>
</dbReference>
<organism evidence="5 6">
    <name type="scientific">Kitasatospora viridis</name>
    <dbReference type="NCBI Taxonomy" id="281105"/>
    <lineage>
        <taxon>Bacteria</taxon>
        <taxon>Bacillati</taxon>
        <taxon>Actinomycetota</taxon>
        <taxon>Actinomycetes</taxon>
        <taxon>Kitasatosporales</taxon>
        <taxon>Streptomycetaceae</taxon>
        <taxon>Kitasatospora</taxon>
    </lineage>
</organism>
<proteinExistence type="inferred from homology"/>
<dbReference type="Pfam" id="PF00293">
    <property type="entry name" value="NUDIX"/>
    <property type="match status" value="1"/>
</dbReference>
<dbReference type="InterPro" id="IPR020476">
    <property type="entry name" value="Nudix_hydrolase"/>
</dbReference>
<gene>
    <name evidence="5" type="ORF">FHX73_12152</name>
</gene>
<keyword evidence="6" id="KW-1185">Reference proteome</keyword>
<dbReference type="InterPro" id="IPR015797">
    <property type="entry name" value="NUDIX_hydrolase-like_dom_sf"/>
</dbReference>
<name>A0A561TVA2_9ACTN</name>
<dbReference type="GO" id="GO:0016787">
    <property type="term" value="F:hydrolase activity"/>
    <property type="evidence" value="ECO:0007669"/>
    <property type="project" value="UniProtKB-KW"/>
</dbReference>
<evidence type="ECO:0000256" key="2">
    <source>
        <dbReference type="ARBA" id="ARBA00022801"/>
    </source>
</evidence>
<dbReference type="RefSeq" id="WP_246213920.1">
    <property type="nucleotide sequence ID" value="NZ_BAAAMZ010000002.1"/>
</dbReference>
<dbReference type="Gene3D" id="3.90.79.10">
    <property type="entry name" value="Nucleoside Triphosphate Pyrophosphohydrolase"/>
    <property type="match status" value="1"/>
</dbReference>
<reference evidence="5 6" key="1">
    <citation type="submission" date="2019-06" db="EMBL/GenBank/DDBJ databases">
        <title>Sequencing the genomes of 1000 actinobacteria strains.</title>
        <authorList>
            <person name="Klenk H.-P."/>
        </authorList>
    </citation>
    <scope>NUCLEOTIDE SEQUENCE [LARGE SCALE GENOMIC DNA]</scope>
    <source>
        <strain evidence="5 6">DSM 44826</strain>
    </source>
</reference>
<dbReference type="PROSITE" id="PS00893">
    <property type="entry name" value="NUDIX_BOX"/>
    <property type="match status" value="1"/>
</dbReference>
<dbReference type="PANTHER" id="PTHR43736:SF1">
    <property type="entry name" value="DIHYDRONEOPTERIN TRIPHOSPHATE DIPHOSPHATASE"/>
    <property type="match status" value="1"/>
</dbReference>
<accession>A0A561TVA2</accession>
<dbReference type="InterPro" id="IPR020084">
    <property type="entry name" value="NUDIX_hydrolase_CS"/>
</dbReference>
<evidence type="ECO:0000313" key="6">
    <source>
        <dbReference type="Proteomes" id="UP000317940"/>
    </source>
</evidence>
<evidence type="ECO:0000313" key="5">
    <source>
        <dbReference type="EMBL" id="TWF91040.1"/>
    </source>
</evidence>
<dbReference type="Proteomes" id="UP000317940">
    <property type="component" value="Unassembled WGS sequence"/>
</dbReference>
<evidence type="ECO:0000259" key="4">
    <source>
        <dbReference type="PROSITE" id="PS51462"/>
    </source>
</evidence>
<evidence type="ECO:0000256" key="1">
    <source>
        <dbReference type="ARBA" id="ARBA00005582"/>
    </source>
</evidence>
<dbReference type="InterPro" id="IPR000086">
    <property type="entry name" value="NUDIX_hydrolase_dom"/>
</dbReference>
<comment type="caution">
    <text evidence="5">The sequence shown here is derived from an EMBL/GenBank/DDBJ whole genome shotgun (WGS) entry which is preliminary data.</text>
</comment>
<comment type="similarity">
    <text evidence="1 3">Belongs to the Nudix hydrolase family.</text>
</comment>
<dbReference type="PANTHER" id="PTHR43736">
    <property type="entry name" value="ADP-RIBOSE PYROPHOSPHATASE"/>
    <property type="match status" value="1"/>
</dbReference>
<evidence type="ECO:0000256" key="3">
    <source>
        <dbReference type="RuleBase" id="RU003476"/>
    </source>
</evidence>
<feature type="domain" description="Nudix hydrolase" evidence="4">
    <location>
        <begin position="21"/>
        <end position="144"/>
    </location>
</feature>
<dbReference type="SUPFAM" id="SSF55811">
    <property type="entry name" value="Nudix"/>
    <property type="match status" value="1"/>
</dbReference>